<gene>
    <name evidence="2" type="ORF">CHGG_06020</name>
</gene>
<keyword evidence="3" id="KW-1185">Reference proteome</keyword>
<organism evidence="2 3">
    <name type="scientific">Chaetomium globosum (strain ATCC 6205 / CBS 148.51 / DSM 1962 / NBRC 6347 / NRRL 1970)</name>
    <name type="common">Soil fungus</name>
    <dbReference type="NCBI Taxonomy" id="306901"/>
    <lineage>
        <taxon>Eukaryota</taxon>
        <taxon>Fungi</taxon>
        <taxon>Dikarya</taxon>
        <taxon>Ascomycota</taxon>
        <taxon>Pezizomycotina</taxon>
        <taxon>Sordariomycetes</taxon>
        <taxon>Sordariomycetidae</taxon>
        <taxon>Sordariales</taxon>
        <taxon>Chaetomiaceae</taxon>
        <taxon>Chaetomium</taxon>
    </lineage>
</organism>
<dbReference type="Proteomes" id="UP000001056">
    <property type="component" value="Unassembled WGS sequence"/>
</dbReference>
<protein>
    <submittedName>
        <fullName evidence="2">Uncharacterized protein</fullName>
    </submittedName>
</protein>
<evidence type="ECO:0000313" key="3">
    <source>
        <dbReference type="Proteomes" id="UP000001056"/>
    </source>
</evidence>
<dbReference type="AlphaFoldDB" id="Q2H5P5"/>
<dbReference type="InParanoid" id="Q2H5P5"/>
<sequence>MAEAKAFSAHPKLQLSRISSSCRCAERIKFSQHPKFLLASNNTFGNGISEKRRSDDPADPSRAPRTRQPGSSRAPG</sequence>
<dbReference type="GeneID" id="4390460"/>
<evidence type="ECO:0000313" key="2">
    <source>
        <dbReference type="EMBL" id="EAQ89401.1"/>
    </source>
</evidence>
<reference evidence="3" key="1">
    <citation type="journal article" date="2015" name="Genome Announc.">
        <title>Draft genome sequence of the cellulolytic fungus Chaetomium globosum.</title>
        <authorList>
            <person name="Cuomo C.A."/>
            <person name="Untereiner W.A."/>
            <person name="Ma L.-J."/>
            <person name="Grabherr M."/>
            <person name="Birren B.W."/>
        </authorList>
    </citation>
    <scope>NUCLEOTIDE SEQUENCE [LARGE SCALE GENOMIC DNA]</scope>
    <source>
        <strain evidence="3">ATCC 6205 / CBS 148.51 / DSM 1962 / NBRC 6347 / NRRL 1970</strain>
    </source>
</reference>
<dbReference type="VEuPathDB" id="FungiDB:CHGG_06020"/>
<dbReference type="EMBL" id="CH408031">
    <property type="protein sequence ID" value="EAQ89401.1"/>
    <property type="molecule type" value="Genomic_DNA"/>
</dbReference>
<dbReference type="HOGENOM" id="CLU_2654275_0_0_1"/>
<accession>Q2H5P5</accession>
<evidence type="ECO:0000256" key="1">
    <source>
        <dbReference type="SAM" id="MobiDB-lite"/>
    </source>
</evidence>
<dbReference type="RefSeq" id="XP_001222115.1">
    <property type="nucleotide sequence ID" value="XM_001222114.1"/>
</dbReference>
<name>Q2H5P5_CHAGB</name>
<proteinExistence type="predicted"/>
<feature type="region of interest" description="Disordered" evidence="1">
    <location>
        <begin position="39"/>
        <end position="76"/>
    </location>
</feature>